<protein>
    <recommendedName>
        <fullName evidence="3">Sulfotransferase</fullName>
        <ecNumber evidence="3">2.8.2.-</ecNumber>
    </recommendedName>
</protein>
<dbReference type="SUPFAM" id="SSF52540">
    <property type="entry name" value="P-loop containing nucleoside triphosphate hydrolases"/>
    <property type="match status" value="1"/>
</dbReference>
<proteinExistence type="inferred from homology"/>
<dbReference type="Gene3D" id="3.40.50.300">
    <property type="entry name" value="P-loop containing nucleotide triphosphate hydrolases"/>
    <property type="match status" value="1"/>
</dbReference>
<keyword evidence="6" id="KW-1185">Reference proteome</keyword>
<evidence type="ECO:0000313" key="6">
    <source>
        <dbReference type="Proteomes" id="UP001454036"/>
    </source>
</evidence>
<evidence type="ECO:0000256" key="2">
    <source>
        <dbReference type="ARBA" id="ARBA00022679"/>
    </source>
</evidence>
<dbReference type="AlphaFoldDB" id="A0AAV3RYR2"/>
<evidence type="ECO:0000259" key="4">
    <source>
        <dbReference type="Pfam" id="PF00685"/>
    </source>
</evidence>
<keyword evidence="2 3" id="KW-0808">Transferase</keyword>
<comment type="caution">
    <text evidence="5">The sequence shown here is derived from an EMBL/GenBank/DDBJ whole genome shotgun (WGS) entry which is preliminary data.</text>
</comment>
<accession>A0AAV3RYR2</accession>
<dbReference type="GO" id="GO:0008146">
    <property type="term" value="F:sulfotransferase activity"/>
    <property type="evidence" value="ECO:0007669"/>
    <property type="project" value="InterPro"/>
</dbReference>
<dbReference type="EC" id="2.8.2.-" evidence="3"/>
<evidence type="ECO:0000313" key="5">
    <source>
        <dbReference type="EMBL" id="GAA0186248.1"/>
    </source>
</evidence>
<name>A0AAV3RYR2_LITER</name>
<dbReference type="Pfam" id="PF00685">
    <property type="entry name" value="Sulfotransfer_1"/>
    <property type="match status" value="1"/>
</dbReference>
<organism evidence="5 6">
    <name type="scientific">Lithospermum erythrorhizon</name>
    <name type="common">Purple gromwell</name>
    <name type="synonym">Lithospermum officinale var. erythrorhizon</name>
    <dbReference type="NCBI Taxonomy" id="34254"/>
    <lineage>
        <taxon>Eukaryota</taxon>
        <taxon>Viridiplantae</taxon>
        <taxon>Streptophyta</taxon>
        <taxon>Embryophyta</taxon>
        <taxon>Tracheophyta</taxon>
        <taxon>Spermatophyta</taxon>
        <taxon>Magnoliopsida</taxon>
        <taxon>eudicotyledons</taxon>
        <taxon>Gunneridae</taxon>
        <taxon>Pentapetalae</taxon>
        <taxon>asterids</taxon>
        <taxon>lamiids</taxon>
        <taxon>Boraginales</taxon>
        <taxon>Boraginaceae</taxon>
        <taxon>Boraginoideae</taxon>
        <taxon>Lithospermeae</taxon>
        <taxon>Lithospermum</taxon>
    </lineage>
</organism>
<comment type="similarity">
    <text evidence="1 3">Belongs to the sulfotransferase 1 family.</text>
</comment>
<feature type="domain" description="Sulfotransferase" evidence="4">
    <location>
        <begin position="3"/>
        <end position="113"/>
    </location>
</feature>
<reference evidence="5 6" key="1">
    <citation type="submission" date="2024-01" db="EMBL/GenBank/DDBJ databases">
        <title>The complete chloroplast genome sequence of Lithospermum erythrorhizon: insights into the phylogenetic relationship among Boraginaceae species and the maternal lineages of purple gromwells.</title>
        <authorList>
            <person name="Okada T."/>
            <person name="Watanabe K."/>
        </authorList>
    </citation>
    <scope>NUCLEOTIDE SEQUENCE [LARGE SCALE GENOMIC DNA]</scope>
</reference>
<sequence length="127" mass="14264">MSLKNSVKVLFMTYEELQWEPSVLVRRLADFLGYSISAEEEDAGMVEAIVKLCSFQSLTSLEVHSSASTKLITRVENKVLFRKGGVGDWKNDLSVEMATQIDMITEQKFQGSGLLEHNSRTFSKSIP</sequence>
<dbReference type="InterPro" id="IPR027417">
    <property type="entry name" value="P-loop_NTPase"/>
</dbReference>
<dbReference type="PANTHER" id="PTHR11783">
    <property type="entry name" value="SULFOTRANSFERASE SULT"/>
    <property type="match status" value="1"/>
</dbReference>
<dbReference type="InterPro" id="IPR000863">
    <property type="entry name" value="Sulfotransferase_dom"/>
</dbReference>
<evidence type="ECO:0000256" key="3">
    <source>
        <dbReference type="RuleBase" id="RU361155"/>
    </source>
</evidence>
<dbReference type="Proteomes" id="UP001454036">
    <property type="component" value="Unassembled WGS sequence"/>
</dbReference>
<dbReference type="EMBL" id="BAABME010013502">
    <property type="protein sequence ID" value="GAA0186248.1"/>
    <property type="molecule type" value="Genomic_DNA"/>
</dbReference>
<evidence type="ECO:0000256" key="1">
    <source>
        <dbReference type="ARBA" id="ARBA00005771"/>
    </source>
</evidence>
<gene>
    <name evidence="5" type="ORF">LIER_33536</name>
</gene>